<keyword evidence="6" id="KW-1185">Reference proteome</keyword>
<reference evidence="5" key="1">
    <citation type="submission" date="2025-08" db="UniProtKB">
        <authorList>
            <consortium name="Ensembl"/>
        </authorList>
    </citation>
    <scope>IDENTIFICATION</scope>
</reference>
<dbReference type="InterPro" id="IPR050442">
    <property type="entry name" value="Peptidase_S1_coag_factors"/>
</dbReference>
<dbReference type="Pfam" id="PF00594">
    <property type="entry name" value="Gla"/>
    <property type="match status" value="1"/>
</dbReference>
<dbReference type="SMART" id="SM00069">
    <property type="entry name" value="GLA"/>
    <property type="match status" value="1"/>
</dbReference>
<dbReference type="GO" id="GO:0005615">
    <property type="term" value="C:extracellular space"/>
    <property type="evidence" value="ECO:0007669"/>
    <property type="project" value="TreeGrafter"/>
</dbReference>
<dbReference type="FunFam" id="4.10.740.10:FF:000001">
    <property type="entry name" value="vitamin K-dependent protein S"/>
    <property type="match status" value="1"/>
</dbReference>
<evidence type="ECO:0000256" key="3">
    <source>
        <dbReference type="SAM" id="Phobius"/>
    </source>
</evidence>
<dbReference type="SUPFAM" id="SSF57630">
    <property type="entry name" value="GLA-domain"/>
    <property type="match status" value="1"/>
</dbReference>
<feature type="domain" description="Gla" evidence="4">
    <location>
        <begin position="296"/>
        <end position="342"/>
    </location>
</feature>
<dbReference type="PRINTS" id="PR00001">
    <property type="entry name" value="GLABLOOD"/>
</dbReference>
<evidence type="ECO:0000256" key="2">
    <source>
        <dbReference type="SAM" id="MobiDB-lite"/>
    </source>
</evidence>
<proteinExistence type="predicted"/>
<feature type="transmembrane region" description="Helical" evidence="3">
    <location>
        <begin position="357"/>
        <end position="377"/>
    </location>
</feature>
<reference evidence="5" key="2">
    <citation type="submission" date="2025-09" db="UniProtKB">
        <authorList>
            <consortium name="Ensembl"/>
        </authorList>
    </citation>
    <scope>IDENTIFICATION</scope>
</reference>
<dbReference type="InterPro" id="IPR035972">
    <property type="entry name" value="GLA-like_dom_SF"/>
</dbReference>
<keyword evidence="3" id="KW-0472">Membrane</keyword>
<dbReference type="AlphaFoldDB" id="A0A8C7C963"/>
<feature type="region of interest" description="Disordered" evidence="2">
    <location>
        <begin position="415"/>
        <end position="472"/>
    </location>
</feature>
<dbReference type="Proteomes" id="UP000694557">
    <property type="component" value="Unassembled WGS sequence"/>
</dbReference>
<dbReference type="PROSITE" id="PS00011">
    <property type="entry name" value="GLA_1"/>
    <property type="match status" value="1"/>
</dbReference>
<accession>A0A8C7C963</accession>
<sequence>MSVLEASLQTPWFESRLYHNGPSLFLSPSLALSLPVPLSRALSSCLALSLPVPLSRALSSCPPLARSLFLSPSLALALSSCPPLSRSLSLPVPLSRARSLPVPLSRARSLFLSPSLALALSSCPPLSRSLSLPVPLSRARSLFLSPSLALSSCPPLSLSLPVPLSRSLFLSPSLALSSCPPLSLSLPVPLSRSLFLSPSLALSSCPPLSLSLPVPLARSLFLSPSLALARSSCLALARSSCPPLSRSLSLPVPLSRALSLFLSPSLVLSLLSLHLSLTVFLPSDLANTVLRRLRRDNGYLLEEIRQGNIQRECREEICTYEEAREAFENDEKTQRFWEEYVRESSGGQQLEGRVHSLYLILPLLLVLLISGVAITVWRCHSRKRSERNPALGHSHRDPTLSLVSMDRWGRDLHDHSELSVNSSPADPGSEVTPARGGRGDPPPSYDEAVGHTDVHIETEPPPQYEDIIGHGK</sequence>
<keyword evidence="3" id="KW-0812">Transmembrane</keyword>
<dbReference type="GO" id="GO:0005509">
    <property type="term" value="F:calcium ion binding"/>
    <property type="evidence" value="ECO:0007669"/>
    <property type="project" value="InterPro"/>
</dbReference>
<dbReference type="InterPro" id="IPR000294">
    <property type="entry name" value="GLA_domain"/>
</dbReference>
<evidence type="ECO:0000259" key="4">
    <source>
        <dbReference type="PROSITE" id="PS50998"/>
    </source>
</evidence>
<dbReference type="InterPro" id="IPR017857">
    <property type="entry name" value="Coagulation_fac-like_Gla_dom"/>
</dbReference>
<evidence type="ECO:0000256" key="1">
    <source>
        <dbReference type="ARBA" id="ARBA00023157"/>
    </source>
</evidence>
<gene>
    <name evidence="5" type="primary">LOC109888578</name>
</gene>
<evidence type="ECO:0000313" key="5">
    <source>
        <dbReference type="Ensembl" id="ENSOKIP00005003295.1"/>
    </source>
</evidence>
<dbReference type="PANTHER" id="PTHR24278">
    <property type="entry name" value="COAGULATION FACTOR"/>
    <property type="match status" value="1"/>
</dbReference>
<dbReference type="Ensembl" id="ENSOKIT00005003464.1">
    <property type="protein sequence ID" value="ENSOKIP00005003295.1"/>
    <property type="gene ID" value="ENSOKIG00005001526.1"/>
</dbReference>
<dbReference type="PROSITE" id="PS50998">
    <property type="entry name" value="GLA_2"/>
    <property type="match status" value="1"/>
</dbReference>
<keyword evidence="1" id="KW-1015">Disulfide bond</keyword>
<keyword evidence="3" id="KW-1133">Transmembrane helix</keyword>
<organism evidence="5 6">
    <name type="scientific">Oncorhynchus kisutch</name>
    <name type="common">Coho salmon</name>
    <name type="synonym">Salmo kisutch</name>
    <dbReference type="NCBI Taxonomy" id="8019"/>
    <lineage>
        <taxon>Eukaryota</taxon>
        <taxon>Metazoa</taxon>
        <taxon>Chordata</taxon>
        <taxon>Craniata</taxon>
        <taxon>Vertebrata</taxon>
        <taxon>Euteleostomi</taxon>
        <taxon>Actinopterygii</taxon>
        <taxon>Neopterygii</taxon>
        <taxon>Teleostei</taxon>
        <taxon>Protacanthopterygii</taxon>
        <taxon>Salmoniformes</taxon>
        <taxon>Salmonidae</taxon>
        <taxon>Salmoninae</taxon>
        <taxon>Oncorhynchus</taxon>
    </lineage>
</organism>
<protein>
    <submittedName>
        <fullName evidence="5">Proline rich Gla (G-carboxyglutamic acid) 1</fullName>
    </submittedName>
</protein>
<evidence type="ECO:0000313" key="6">
    <source>
        <dbReference type="Proteomes" id="UP000694557"/>
    </source>
</evidence>
<name>A0A8C7C963_ONCKI</name>
<feature type="compositionally biased region" description="Basic and acidic residues" evidence="2">
    <location>
        <begin position="448"/>
        <end position="458"/>
    </location>
</feature>
<dbReference type="PANTHER" id="PTHR24278:SF37">
    <property type="entry name" value="TRANSMEMBRANE GAMMA-CARBOXYGLUTAMIC ACID PROTEIN 1"/>
    <property type="match status" value="1"/>
</dbReference>
<dbReference type="GeneTree" id="ENSGT00940000158538"/>
<dbReference type="Gene3D" id="4.10.740.10">
    <property type="entry name" value="Coagulation Factor IX"/>
    <property type="match status" value="1"/>
</dbReference>